<evidence type="ECO:0000313" key="5">
    <source>
        <dbReference type="Proteomes" id="UP000286681"/>
    </source>
</evidence>
<keyword evidence="4" id="KW-1185">Reference proteome</keyword>
<reference evidence="2" key="1">
    <citation type="submission" date="2016-12" db="EMBL/GenBank/DDBJ databases">
        <title>Whole genome sequencing of Sphingomonas koreensis.</title>
        <authorList>
            <person name="Conlan S."/>
            <person name="Thomas P.J."/>
            <person name="Mullikin J."/>
            <person name="Palmore T.N."/>
            <person name="Frank K.M."/>
            <person name="Segre J.A."/>
        </authorList>
    </citation>
    <scope>NUCLEOTIDE SEQUENCE</scope>
    <source>
        <strain evidence="2">ABOJV</strain>
    </source>
</reference>
<dbReference type="RefSeq" id="WP_075151335.1">
    <property type="nucleotide sequence ID" value="NZ_CP018820.1"/>
</dbReference>
<evidence type="ECO:0000313" key="4">
    <source>
        <dbReference type="Proteomes" id="UP000185161"/>
    </source>
</evidence>
<feature type="chain" id="PRO_5041864534" evidence="1">
    <location>
        <begin position="23"/>
        <end position="103"/>
    </location>
</feature>
<reference evidence="3 5" key="3">
    <citation type="submission" date="2018-07" db="EMBL/GenBank/DDBJ databases">
        <title>Genomic and Epidemiologic Investigation of an Indolent Hospital Outbreak.</title>
        <authorList>
            <person name="Johnson R.C."/>
            <person name="Deming C."/>
            <person name="Conlan S."/>
            <person name="Zellmer C.J."/>
            <person name="Michelin A.V."/>
            <person name="Lee-Lin S."/>
            <person name="Thomas P.J."/>
            <person name="Park M."/>
            <person name="Weingarten R.A."/>
            <person name="Less J."/>
            <person name="Dekker J.P."/>
            <person name="Frank K.M."/>
            <person name="Musser K.A."/>
            <person name="Mcquiston J.R."/>
            <person name="Henderson D.K."/>
            <person name="Lau A.F."/>
            <person name="Palmore T.N."/>
            <person name="Segre J.A."/>
        </authorList>
    </citation>
    <scope>NUCLEOTIDE SEQUENCE [LARGE SCALE GENOMIC DNA]</scope>
    <source>
        <strain evidence="3 5">SK-NIH.Env10_0317</strain>
    </source>
</reference>
<dbReference type="Proteomes" id="UP000185161">
    <property type="component" value="Chromosome"/>
</dbReference>
<dbReference type="EMBL" id="QQWO01000013">
    <property type="protein sequence ID" value="RSV01194.1"/>
    <property type="molecule type" value="Genomic_DNA"/>
</dbReference>
<dbReference type="KEGG" id="skr:BRX40_08705"/>
<dbReference type="NCBIfam" id="NF047636">
    <property type="entry name" value="CC_3452_fam"/>
    <property type="match status" value="1"/>
</dbReference>
<dbReference type="GeneID" id="44132636"/>
<dbReference type="InterPro" id="IPR058067">
    <property type="entry name" value="CC_3452-like"/>
</dbReference>
<dbReference type="STRING" id="93064.BRX40_08705"/>
<reference evidence="4" key="2">
    <citation type="submission" date="2016-12" db="EMBL/GenBank/DDBJ databases">
        <title>Whole genome sequencing of Sphingomonas sp. ABOJV.</title>
        <authorList>
            <person name="Conlan S."/>
            <person name="Thomas P.J."/>
            <person name="Mullikin J."/>
            <person name="Palmore T.N."/>
            <person name="Frank K.M."/>
            <person name="Segre J.A."/>
        </authorList>
    </citation>
    <scope>NUCLEOTIDE SEQUENCE [LARGE SCALE GENOMIC DNA]</scope>
    <source>
        <strain evidence="4">ABOJV</strain>
    </source>
</reference>
<dbReference type="OrthoDB" id="7594837at2"/>
<gene>
    <name evidence="2" type="ORF">BRX40_08705</name>
    <name evidence="3" type="ORF">CA257_15385</name>
</gene>
<proteinExistence type="predicted"/>
<name>A0A1L6J966_9SPHN</name>
<dbReference type="InterPro" id="IPR058513">
    <property type="entry name" value="DUF8200"/>
</dbReference>
<dbReference type="Proteomes" id="UP000286681">
    <property type="component" value="Unassembled WGS sequence"/>
</dbReference>
<dbReference type="AlphaFoldDB" id="A0A1L6J966"/>
<accession>A0A1L6J966</accession>
<dbReference type="Pfam" id="PF26624">
    <property type="entry name" value="DUF8200"/>
    <property type="match status" value="1"/>
</dbReference>
<evidence type="ECO:0000313" key="2">
    <source>
        <dbReference type="EMBL" id="APR52501.1"/>
    </source>
</evidence>
<evidence type="ECO:0000313" key="3">
    <source>
        <dbReference type="EMBL" id="RSV01194.1"/>
    </source>
</evidence>
<sequence>MTRLVSLAAAALSLAAIMPATAQTQSGAHYAATAVEAPGKSSFVTQNTIWKCKDAVCTAPRAASQDKVVCERVVRNVGTLSAFTAGGTTFDAEALAACNARAR</sequence>
<feature type="signal peptide" evidence="1">
    <location>
        <begin position="1"/>
        <end position="22"/>
    </location>
</feature>
<protein>
    <submittedName>
        <fullName evidence="2">Uncharacterized protein</fullName>
    </submittedName>
</protein>
<organism evidence="2 4">
    <name type="scientific">Sphingomonas koreensis</name>
    <dbReference type="NCBI Taxonomy" id="93064"/>
    <lineage>
        <taxon>Bacteria</taxon>
        <taxon>Pseudomonadati</taxon>
        <taxon>Pseudomonadota</taxon>
        <taxon>Alphaproteobacteria</taxon>
        <taxon>Sphingomonadales</taxon>
        <taxon>Sphingomonadaceae</taxon>
        <taxon>Sphingomonas</taxon>
    </lineage>
</organism>
<evidence type="ECO:0000256" key="1">
    <source>
        <dbReference type="SAM" id="SignalP"/>
    </source>
</evidence>
<dbReference type="EMBL" id="CP018820">
    <property type="protein sequence ID" value="APR52501.1"/>
    <property type="molecule type" value="Genomic_DNA"/>
</dbReference>
<keyword evidence="1" id="KW-0732">Signal</keyword>